<dbReference type="AlphaFoldDB" id="A0A834K661"/>
<accession>A0A834K661</accession>
<evidence type="ECO:0000256" key="1">
    <source>
        <dbReference type="SAM" id="MobiDB-lite"/>
    </source>
</evidence>
<organism evidence="2 3">
    <name type="scientific">Vespula pensylvanica</name>
    <name type="common">Western yellow jacket</name>
    <name type="synonym">Wasp</name>
    <dbReference type="NCBI Taxonomy" id="30213"/>
    <lineage>
        <taxon>Eukaryota</taxon>
        <taxon>Metazoa</taxon>
        <taxon>Ecdysozoa</taxon>
        <taxon>Arthropoda</taxon>
        <taxon>Hexapoda</taxon>
        <taxon>Insecta</taxon>
        <taxon>Pterygota</taxon>
        <taxon>Neoptera</taxon>
        <taxon>Endopterygota</taxon>
        <taxon>Hymenoptera</taxon>
        <taxon>Apocrita</taxon>
        <taxon>Aculeata</taxon>
        <taxon>Vespoidea</taxon>
        <taxon>Vespidae</taxon>
        <taxon>Vespinae</taxon>
        <taxon>Vespula</taxon>
    </lineage>
</organism>
<comment type="caution">
    <text evidence="2">The sequence shown here is derived from an EMBL/GenBank/DDBJ whole genome shotgun (WGS) entry which is preliminary data.</text>
</comment>
<feature type="region of interest" description="Disordered" evidence="1">
    <location>
        <begin position="1"/>
        <end position="25"/>
    </location>
</feature>
<keyword evidence="3" id="KW-1185">Reference proteome</keyword>
<proteinExistence type="predicted"/>
<reference evidence="2" key="1">
    <citation type="journal article" date="2020" name="G3 (Bethesda)">
        <title>High-Quality Assemblies for Three Invasive Social Wasps from the &lt;i&gt;Vespula&lt;/i&gt; Genus.</title>
        <authorList>
            <person name="Harrop T.W.R."/>
            <person name="Guhlin J."/>
            <person name="McLaughlin G.M."/>
            <person name="Permina E."/>
            <person name="Stockwell P."/>
            <person name="Gilligan J."/>
            <person name="Le Lec M.F."/>
            <person name="Gruber M.A.M."/>
            <person name="Quinn O."/>
            <person name="Lovegrove M."/>
            <person name="Duncan E.J."/>
            <person name="Remnant E.J."/>
            <person name="Van Eeckhoven J."/>
            <person name="Graham B."/>
            <person name="Knapp R.A."/>
            <person name="Langford K.W."/>
            <person name="Kronenberg Z."/>
            <person name="Press M.O."/>
            <person name="Eacker S.M."/>
            <person name="Wilson-Rankin E.E."/>
            <person name="Purcell J."/>
            <person name="Lester P.J."/>
            <person name="Dearden P.K."/>
        </authorList>
    </citation>
    <scope>NUCLEOTIDE SEQUENCE</scope>
    <source>
        <strain evidence="2">Volc-1</strain>
    </source>
</reference>
<dbReference type="EMBL" id="JACSDY010000019">
    <property type="protein sequence ID" value="KAF7398011.1"/>
    <property type="molecule type" value="Genomic_DNA"/>
</dbReference>
<dbReference type="Proteomes" id="UP000600918">
    <property type="component" value="Unassembled WGS sequence"/>
</dbReference>
<feature type="compositionally biased region" description="Acidic residues" evidence="1">
    <location>
        <begin position="1"/>
        <end position="16"/>
    </location>
</feature>
<gene>
    <name evidence="2" type="ORF">H0235_016019</name>
</gene>
<protein>
    <submittedName>
        <fullName evidence="2">Uncharacterized protein</fullName>
    </submittedName>
</protein>
<evidence type="ECO:0000313" key="2">
    <source>
        <dbReference type="EMBL" id="KAF7398011.1"/>
    </source>
</evidence>
<evidence type="ECO:0000313" key="3">
    <source>
        <dbReference type="Proteomes" id="UP000600918"/>
    </source>
</evidence>
<name>A0A834K661_VESPE</name>
<sequence length="117" mass="13314">MTEEEEEEEEEEDDGKDGEKGVEREKRAFKNFNELRKADVSAAFRAVQGVDTLSQECQHKHQQSVVVIDGIYVDGRTLSTAKWQPVAPVQTSSSAVSALYLHRHAMHYHRRREPSSS</sequence>